<reference evidence="2" key="2">
    <citation type="journal article" date="2016" name="Fungal Biol.">
        <title>Ochratoxin A production by Penicillium thymicola.</title>
        <authorList>
            <person name="Nguyen H.D.T."/>
            <person name="McMullin D.R."/>
            <person name="Ponomareva E."/>
            <person name="Riley R."/>
            <person name="Pomraning K.R."/>
            <person name="Baker S.E."/>
            <person name="Seifert K.A."/>
        </authorList>
    </citation>
    <scope>NUCLEOTIDE SEQUENCE</scope>
    <source>
        <strain evidence="2">DAOM 180753</strain>
    </source>
</reference>
<dbReference type="AlphaFoldDB" id="A0AAI9TSB2"/>
<proteinExistence type="predicted"/>
<organism evidence="2 3">
    <name type="scientific">Penicillium thymicola</name>
    <dbReference type="NCBI Taxonomy" id="293382"/>
    <lineage>
        <taxon>Eukaryota</taxon>
        <taxon>Fungi</taxon>
        <taxon>Dikarya</taxon>
        <taxon>Ascomycota</taxon>
        <taxon>Pezizomycotina</taxon>
        <taxon>Eurotiomycetes</taxon>
        <taxon>Eurotiomycetidae</taxon>
        <taxon>Eurotiales</taxon>
        <taxon>Aspergillaceae</taxon>
        <taxon>Penicillium</taxon>
    </lineage>
</organism>
<dbReference type="EMBL" id="LACB01000011">
    <property type="protein sequence ID" value="KAJ9492503.1"/>
    <property type="molecule type" value="Genomic_DNA"/>
</dbReference>
<dbReference type="Proteomes" id="UP001227192">
    <property type="component" value="Unassembled WGS sequence"/>
</dbReference>
<name>A0AAI9TSB2_PENTH</name>
<evidence type="ECO:0000313" key="2">
    <source>
        <dbReference type="EMBL" id="KAJ9492503.1"/>
    </source>
</evidence>
<feature type="compositionally biased region" description="Polar residues" evidence="1">
    <location>
        <begin position="19"/>
        <end position="37"/>
    </location>
</feature>
<sequence>MIPREKIPSLKLLRKNQDEGNNINPRFSRHSMQQPQILPSEPRSGVIRNPETPDPQAGYLFLHSQKHQRRRF</sequence>
<evidence type="ECO:0000256" key="1">
    <source>
        <dbReference type="SAM" id="MobiDB-lite"/>
    </source>
</evidence>
<evidence type="ECO:0000313" key="3">
    <source>
        <dbReference type="Proteomes" id="UP001227192"/>
    </source>
</evidence>
<reference evidence="2" key="1">
    <citation type="submission" date="2015-06" db="EMBL/GenBank/DDBJ databases">
        <authorList>
            <person name="Nguyen H."/>
        </authorList>
    </citation>
    <scope>NUCLEOTIDE SEQUENCE</scope>
    <source>
        <strain evidence="2">DAOM 180753</strain>
    </source>
</reference>
<feature type="region of interest" description="Disordered" evidence="1">
    <location>
        <begin position="1"/>
        <end position="58"/>
    </location>
</feature>
<keyword evidence="3" id="KW-1185">Reference proteome</keyword>
<comment type="caution">
    <text evidence="2">The sequence shown here is derived from an EMBL/GenBank/DDBJ whole genome shotgun (WGS) entry which is preliminary data.</text>
</comment>
<protein>
    <submittedName>
        <fullName evidence="2">Uncharacterized protein</fullName>
    </submittedName>
</protein>
<accession>A0AAI9TSB2</accession>
<gene>
    <name evidence="2" type="ORF">VN97_g728</name>
</gene>